<organism evidence="1">
    <name type="scientific">bioreactor metagenome</name>
    <dbReference type="NCBI Taxonomy" id="1076179"/>
    <lineage>
        <taxon>unclassified sequences</taxon>
        <taxon>metagenomes</taxon>
        <taxon>ecological metagenomes</taxon>
    </lineage>
</organism>
<evidence type="ECO:0000313" key="1">
    <source>
        <dbReference type="EMBL" id="MPN59004.1"/>
    </source>
</evidence>
<dbReference type="EMBL" id="VSSQ01132480">
    <property type="protein sequence ID" value="MPN59004.1"/>
    <property type="molecule type" value="Genomic_DNA"/>
</dbReference>
<accession>A0A645JF88</accession>
<proteinExistence type="predicted"/>
<protein>
    <submittedName>
        <fullName evidence="1">Uncharacterized protein</fullName>
    </submittedName>
</protein>
<sequence>MGKPDAILLQRFWCQPVAQGVLRSVNQGIITGTLQFAAPGLHDFARAFGFQAPQGTVFQIDRNGIGQPVTFYDLKKKFGLLPGFDGVGSKRIVVCADQ</sequence>
<reference evidence="1" key="1">
    <citation type="submission" date="2019-08" db="EMBL/GenBank/DDBJ databases">
        <authorList>
            <person name="Kucharzyk K."/>
            <person name="Murdoch R.W."/>
            <person name="Higgins S."/>
            <person name="Loffler F."/>
        </authorList>
    </citation>
    <scope>NUCLEOTIDE SEQUENCE</scope>
</reference>
<gene>
    <name evidence="1" type="ORF">SDC9_206721</name>
</gene>
<comment type="caution">
    <text evidence="1">The sequence shown here is derived from an EMBL/GenBank/DDBJ whole genome shotgun (WGS) entry which is preliminary data.</text>
</comment>
<dbReference type="AlphaFoldDB" id="A0A645JF88"/>
<name>A0A645JF88_9ZZZZ</name>